<dbReference type="InterPro" id="IPR043128">
    <property type="entry name" value="Rev_trsase/Diguanyl_cyclase"/>
</dbReference>
<dbReference type="Proteomes" id="UP000762676">
    <property type="component" value="Unassembled WGS sequence"/>
</dbReference>
<feature type="domain" description="Reverse transcriptase" evidence="5">
    <location>
        <begin position="457"/>
        <end position="634"/>
    </location>
</feature>
<dbReference type="Pfam" id="PF17919">
    <property type="entry name" value="RT_RNaseH_2"/>
    <property type="match status" value="1"/>
</dbReference>
<dbReference type="Gene3D" id="2.40.70.10">
    <property type="entry name" value="Acid Proteases"/>
    <property type="match status" value="1"/>
</dbReference>
<dbReference type="CDD" id="cd09274">
    <property type="entry name" value="RNase_HI_RT_Ty3"/>
    <property type="match status" value="1"/>
</dbReference>
<proteinExistence type="predicted"/>
<keyword evidence="1" id="KW-0460">Magnesium</keyword>
<dbReference type="AlphaFoldDB" id="A0AAV4GYM8"/>
<dbReference type="PROSITE" id="PS50878">
    <property type="entry name" value="RT_POL"/>
    <property type="match status" value="1"/>
</dbReference>
<feature type="region of interest" description="Disordered" evidence="4">
    <location>
        <begin position="184"/>
        <end position="214"/>
    </location>
</feature>
<dbReference type="GO" id="GO:0006508">
    <property type="term" value="P:proteolysis"/>
    <property type="evidence" value="ECO:0007669"/>
    <property type="project" value="InterPro"/>
</dbReference>
<name>A0AAV4GYM8_9GAST</name>
<evidence type="ECO:0000256" key="3">
    <source>
        <dbReference type="ARBA" id="ARBA00022908"/>
    </source>
</evidence>
<evidence type="ECO:0000313" key="6">
    <source>
        <dbReference type="EMBL" id="GFR90265.1"/>
    </source>
</evidence>
<dbReference type="InterPro" id="IPR050951">
    <property type="entry name" value="Retrovirus_Pol_polyprotein"/>
</dbReference>
<dbReference type="EMBL" id="BMAT01008659">
    <property type="protein sequence ID" value="GFR90265.1"/>
    <property type="molecule type" value="Genomic_DNA"/>
</dbReference>
<dbReference type="Pfam" id="PF00078">
    <property type="entry name" value="RVT_1"/>
    <property type="match status" value="1"/>
</dbReference>
<dbReference type="CDD" id="cd01647">
    <property type="entry name" value="RT_LTR"/>
    <property type="match status" value="1"/>
</dbReference>
<evidence type="ECO:0000256" key="4">
    <source>
        <dbReference type="SAM" id="MobiDB-lite"/>
    </source>
</evidence>
<evidence type="ECO:0000313" key="7">
    <source>
        <dbReference type="Proteomes" id="UP000762676"/>
    </source>
</evidence>
<gene>
    <name evidence="6" type="ORF">ElyMa_004299900</name>
</gene>
<dbReference type="SUPFAM" id="SSF56672">
    <property type="entry name" value="DNA/RNA polymerases"/>
    <property type="match status" value="1"/>
</dbReference>
<dbReference type="InterPro" id="IPR043502">
    <property type="entry name" value="DNA/RNA_pol_sf"/>
</dbReference>
<dbReference type="GO" id="GO:0003964">
    <property type="term" value="F:RNA-directed DNA polymerase activity"/>
    <property type="evidence" value="ECO:0007669"/>
    <property type="project" value="UniProtKB-KW"/>
</dbReference>
<dbReference type="InterPro" id="IPR001969">
    <property type="entry name" value="Aspartic_peptidase_AS"/>
</dbReference>
<reference evidence="6 7" key="1">
    <citation type="journal article" date="2021" name="Elife">
        <title>Chloroplast acquisition without the gene transfer in kleptoplastic sea slugs, Plakobranchus ocellatus.</title>
        <authorList>
            <person name="Maeda T."/>
            <person name="Takahashi S."/>
            <person name="Yoshida T."/>
            <person name="Shimamura S."/>
            <person name="Takaki Y."/>
            <person name="Nagai Y."/>
            <person name="Toyoda A."/>
            <person name="Suzuki Y."/>
            <person name="Arimoto A."/>
            <person name="Ishii H."/>
            <person name="Satoh N."/>
            <person name="Nishiyama T."/>
            <person name="Hasebe M."/>
            <person name="Maruyama T."/>
            <person name="Minagawa J."/>
            <person name="Obokata J."/>
            <person name="Shigenobu S."/>
        </authorList>
    </citation>
    <scope>NUCLEOTIDE SEQUENCE [LARGE SCALE GENOMIC DNA]</scope>
</reference>
<dbReference type="FunFam" id="3.10.10.10:FF:000003">
    <property type="entry name" value="Retrovirus-related Pol polyprotein from transposon 297-like Protein"/>
    <property type="match status" value="1"/>
</dbReference>
<accession>A0AAV4GYM8</accession>
<dbReference type="GO" id="GO:0004519">
    <property type="term" value="F:endonuclease activity"/>
    <property type="evidence" value="ECO:0007669"/>
    <property type="project" value="UniProtKB-KW"/>
</dbReference>
<organism evidence="6 7">
    <name type="scientific">Elysia marginata</name>
    <dbReference type="NCBI Taxonomy" id="1093978"/>
    <lineage>
        <taxon>Eukaryota</taxon>
        <taxon>Metazoa</taxon>
        <taxon>Spiralia</taxon>
        <taxon>Lophotrochozoa</taxon>
        <taxon>Mollusca</taxon>
        <taxon>Gastropoda</taxon>
        <taxon>Heterobranchia</taxon>
        <taxon>Euthyneura</taxon>
        <taxon>Panpulmonata</taxon>
        <taxon>Sacoglossa</taxon>
        <taxon>Placobranchoidea</taxon>
        <taxon>Plakobranchidae</taxon>
        <taxon>Elysia</taxon>
    </lineage>
</organism>
<dbReference type="FunFam" id="3.30.70.270:FF:000026">
    <property type="entry name" value="Transposon Ty3-G Gag-Pol polyprotein"/>
    <property type="match status" value="1"/>
</dbReference>
<dbReference type="PANTHER" id="PTHR37984:SF11">
    <property type="entry name" value="INTEGRASE CATALYTIC DOMAIN-CONTAINING PROTEIN"/>
    <property type="match status" value="1"/>
</dbReference>
<dbReference type="PROSITE" id="PS00141">
    <property type="entry name" value="ASP_PROTEASE"/>
    <property type="match status" value="1"/>
</dbReference>
<evidence type="ECO:0000259" key="5">
    <source>
        <dbReference type="PROSITE" id="PS50878"/>
    </source>
</evidence>
<keyword evidence="2" id="KW-0694">RNA-binding</keyword>
<sequence length="958" mass="109062">MSEPTFPQFKIREDELTVGTRWRKWIQQLENMLTGMNIEADDRKKALLIHYGGEEIFDLVDTFPDVKKSNFDALKTALTNHFTPKVNLVYESFKFRKLHQEQVESVDQFHVRLRRQAALCEFADLEREILSQMIEGVISSKLRKKALRDKVTLHQFLQEARNEELTNKQVGEIEREVGQAAAISRKPRHLKIEGSQSQAGASFQPKHKGTYKQGRPCGNKSKCRNCGGTFLHPSTRPCPAKGKTCHLCGKANHFASVCRSSGKQERHKTAIKQIYHEDDESDSDSAGVFQINTKKSIHTVTADLCSNQVKFIVDTGASVNILTKTSFDKMHKKPILRPDPIAIYGYSNSEKLDVLGRFTASIQCNGEKTQATFYVLQTPEKACNLLSATTSQELKIISFLNNVTISENLFEGFGKIKGIKIKLHIDEKVQPVAQKHRRIPYHIRKDTEAELKRFEEQDIIENVKGPTPWVSPIVVIPKKTGGVRLCVDMRRANEAIKRERHPMPTLEEVINELNGSKFFSRLDLKQAFHQLELGEESRHITTFATHVGLRRYKRLMFGINAAPELFQYHLNRILHDIQGATNYIDDVIIFGKTREEHDRNLQATLDRLQERGVKLNKDKCLFGAQKLTFLGHVFGEDGIHLEPQKIKCISEATAPTNIAAVRSFLGMTQYVSRFIRGYATITEPLRMLTKKTQPWTCGKPQQDAFDQLKSALTNAGVMSYFDPSKPTKIMVDASPCGLGAILTQKGQVICYGSRALTQVESRYSQTEREMLAVVYGVEKFHMYLHGSKFTVTTDHKPLLGIVNSSKPCSTRFERWRLRLMPYEFNLRYSPGKDELNPADYLSRHPTNKPTRDNKGEDYIRYVAKASVPNALTLEEVKEATKNNPQLQKVMTAIQSGKWEDKSLSSFLNIRDELSVYDGVVLRNHRLVIPNILHHQVVTLAHDSHQGIVKTKQLIREKV</sequence>
<dbReference type="Gene3D" id="3.30.70.270">
    <property type="match status" value="2"/>
</dbReference>
<protein>
    <submittedName>
        <fullName evidence="6">Retrovirus-related Pol polyprotein from transposon 297</fullName>
    </submittedName>
</protein>
<comment type="caution">
    <text evidence="6">The sequence shown here is derived from an EMBL/GenBank/DDBJ whole genome shotgun (WGS) entry which is preliminary data.</text>
</comment>
<dbReference type="PANTHER" id="PTHR37984">
    <property type="entry name" value="PROTEIN CBG26694"/>
    <property type="match status" value="1"/>
</dbReference>
<evidence type="ECO:0000256" key="1">
    <source>
        <dbReference type="ARBA" id="ARBA00022842"/>
    </source>
</evidence>
<dbReference type="InterPro" id="IPR041577">
    <property type="entry name" value="RT_RNaseH_2"/>
</dbReference>
<keyword evidence="7" id="KW-1185">Reference proteome</keyword>
<dbReference type="GO" id="GO:0004190">
    <property type="term" value="F:aspartic-type endopeptidase activity"/>
    <property type="evidence" value="ECO:0007669"/>
    <property type="project" value="InterPro"/>
</dbReference>
<dbReference type="InterPro" id="IPR021109">
    <property type="entry name" value="Peptidase_aspartic_dom_sf"/>
</dbReference>
<dbReference type="InterPro" id="IPR000477">
    <property type="entry name" value="RT_dom"/>
</dbReference>
<dbReference type="FunFam" id="3.10.20.370:FF:000001">
    <property type="entry name" value="Retrovirus-related Pol polyprotein from transposon 17.6-like protein"/>
    <property type="match status" value="1"/>
</dbReference>
<dbReference type="Gene3D" id="3.10.10.10">
    <property type="entry name" value="HIV Type 1 Reverse Transcriptase, subunit A, domain 1"/>
    <property type="match status" value="1"/>
</dbReference>
<evidence type="ECO:0000256" key="2">
    <source>
        <dbReference type="ARBA" id="ARBA00022884"/>
    </source>
</evidence>
<keyword evidence="3" id="KW-0229">DNA integration</keyword>